<keyword evidence="6" id="KW-0460">Magnesium</keyword>
<evidence type="ECO:0000256" key="1">
    <source>
        <dbReference type="ARBA" id="ARBA00001946"/>
    </source>
</evidence>
<dbReference type="InterPro" id="IPR036397">
    <property type="entry name" value="RNaseH_sf"/>
</dbReference>
<organism evidence="14">
    <name type="scientific">Campylobacter lari</name>
    <dbReference type="NCBI Taxonomy" id="201"/>
    <lineage>
        <taxon>Bacteria</taxon>
        <taxon>Pseudomonadati</taxon>
        <taxon>Campylobacterota</taxon>
        <taxon>Epsilonproteobacteria</taxon>
        <taxon>Campylobacterales</taxon>
        <taxon>Campylobacteraceae</taxon>
        <taxon>Campylobacter</taxon>
    </lineage>
</organism>
<dbReference type="InterPro" id="IPR054373">
    <property type="entry name" value="Cas9_PI_C_campylobact"/>
</dbReference>
<name>G1UFN3_CAMLA</name>
<dbReference type="GO" id="GO:0043571">
    <property type="term" value="P:maintenance of CRISPR repeat elements"/>
    <property type="evidence" value="ECO:0007669"/>
    <property type="project" value="UniProtKB-UniRule"/>
</dbReference>
<dbReference type="Gene3D" id="3.30.420.10">
    <property type="entry name" value="Ribonuclease H-like superfamily/Ribonuclease H"/>
    <property type="match status" value="3"/>
</dbReference>
<dbReference type="Pfam" id="PF22131">
    <property type="entry name" value="CjCas9_PI_CTD"/>
    <property type="match status" value="1"/>
</dbReference>
<dbReference type="InterPro" id="IPR033114">
    <property type="entry name" value="HNH_CAS9"/>
</dbReference>
<dbReference type="Pfam" id="PF13395">
    <property type="entry name" value="HNH_4"/>
    <property type="match status" value="1"/>
</dbReference>
<keyword evidence="7 12" id="KW-0694">RNA-binding</keyword>
<keyword evidence="2 12" id="KW-0540">Nuclease</keyword>
<dbReference type="GO" id="GO:0003677">
    <property type="term" value="F:DNA binding"/>
    <property type="evidence" value="ECO:0007669"/>
    <property type="project" value="UniProtKB-UniRule"/>
</dbReference>
<dbReference type="InterPro" id="IPR003615">
    <property type="entry name" value="HNH_nuc"/>
</dbReference>
<dbReference type="InterPro" id="IPR028629">
    <property type="entry name" value="Cas9"/>
</dbReference>
<comment type="domain">
    <text evidence="12">Has 2 endonuclease domains. The discontinuous RuvC-like domain cleaves the target DNA noncomplementary to crRNA while the HNH nuclease domain cleaves the target DNA complementary to crRNA.</text>
</comment>
<dbReference type="AlphaFoldDB" id="G1UFN3"/>
<dbReference type="GO" id="GO:0003723">
    <property type="term" value="F:RNA binding"/>
    <property type="evidence" value="ECO:0007669"/>
    <property type="project" value="UniProtKB-UniRule"/>
</dbReference>
<dbReference type="Pfam" id="PF22129">
    <property type="entry name" value="CjCas9_WED-like"/>
    <property type="match status" value="1"/>
</dbReference>
<evidence type="ECO:0000256" key="3">
    <source>
        <dbReference type="ARBA" id="ARBA00022723"/>
    </source>
</evidence>
<evidence type="ECO:0000256" key="11">
    <source>
        <dbReference type="ARBA" id="ARBA00046380"/>
    </source>
</evidence>
<evidence type="ECO:0000256" key="6">
    <source>
        <dbReference type="ARBA" id="ARBA00022842"/>
    </source>
</evidence>
<keyword evidence="8 12" id="KW-0051">Antiviral defense</keyword>
<evidence type="ECO:0000256" key="10">
    <source>
        <dbReference type="ARBA" id="ARBA00023211"/>
    </source>
</evidence>
<evidence type="ECO:0000256" key="2">
    <source>
        <dbReference type="ARBA" id="ARBA00022722"/>
    </source>
</evidence>
<evidence type="ECO:0000256" key="7">
    <source>
        <dbReference type="ARBA" id="ARBA00022884"/>
    </source>
</evidence>
<comment type="subunit">
    <text evidence="11 12">Monomer. Binds crRNA and tracrRNA.</text>
</comment>
<dbReference type="GO" id="GO:0004519">
    <property type="term" value="F:endonuclease activity"/>
    <property type="evidence" value="ECO:0007669"/>
    <property type="project" value="UniProtKB-UniRule"/>
</dbReference>
<comment type="caution">
    <text evidence="12">Lacks conserved residue(s) required for the propagation of feature annotation.</text>
</comment>
<sequence>MRILGFDIGINSIGWAFVENDELKDCGVRIFTKAENPKNKESLALPRRNARSSRRRLKRRKARLIAIKRILAKELKLNYKDYVAADGELPKAYEGSLASVYELRYKALTQNLETKDLARVILHIAKHRGYMNKNEKKSNDAKKGKILSALKNNALKLENYQSVGEYFYKEFFQKYKKNTKNFIKIRNTKDNYNNCVLSSDLEKELKLILEKQKEFGYNYSEDFINEILKVAFFQRPLKDFSHLVGACTFFEEEKRACKNSYSAWEFVALTKIINEIKSLEKISGEIVPTQTINEVLNLILDKGSITYKKFRSCINLHESISFKSLKYDKENAENAKLIDFRKLVEFKKALGVHSLSRQELDQISTHITLIKDNVKLKTVLEKYNLSNEQINNLLEIEFNDYINLSFKALGMILPLMREGKRYDEACEIANLKPKTVDEKKDFLPAFCDSIFAHELSNPVVNRAISEYRKVLNALLKKYGKVHKIHLELARDVGLSKKAREKIEKEQKENQAVNAWALKECENIGLKASAKNILKLKLWKEQKEICIYSGNKISIEHLKDEKALEVDHIYPYSRSFDDSFINKVLVFTKENQEKLNKTPFEAFGKNIEKWSKIQTLAQNLPYKKKNKILDENFKDKQQEDFISRNLNDTRYIATLIAKYTKEYLNFLLLSENENANLKSGEKGSKIHVQTISGMLTSVLRHTWGFDKKDRNNHLHHALDAIIVAYSTNSIIKAFSDFRKNQELLKARFYAKELTSDNYKHQVKFFEPFKSFREKILSKIDEIFVSKPPRKRARRALHKDTFHSENKIIDKCSYNSKEGLQIALSCGRVRKIGTKYVENDTIVRVDIFKKQNKFYAIPIYAMDFALGILPNKIVITGKDKNNNPKQWQTIDESYEFCFSLYKNDLILLQKKNMQEPEFAYYNDFSISTSSICVEKHDNKFENLTSNQKLLFSNAKEGSVKVESLGIQNLKVFEKYIITPLGDKIKADFQPRENISLKTSKKYGLR</sequence>
<evidence type="ECO:0000313" key="14">
    <source>
        <dbReference type="EMBL" id="BAK69486.1"/>
    </source>
</evidence>
<comment type="cofactor">
    <cofactor evidence="1">
        <name>Mg(2+)</name>
        <dbReference type="ChEBI" id="CHEBI:18420"/>
    </cofactor>
</comment>
<reference evidence="14" key="1">
    <citation type="submission" date="2010-11" db="EMBL/GenBank/DDBJ databases">
        <title>First identification and molecular characterization of clustered regularly interspaced short palindrome repeats (CRISPRs) in a urease-positive thermophilic Campylobacter (UPTC) isolate.</title>
        <authorList>
            <person name="Hirayama J."/>
            <person name="Utena A."/>
            <person name="Hayashi K."/>
            <person name="Tasaki E."/>
            <person name="Tazumi A."/>
            <person name="Moore J.E."/>
            <person name="Miller B.C."/>
            <person name="Matsuda M."/>
        </authorList>
    </citation>
    <scope>NUCLEOTIDE SEQUENCE</scope>
    <source>
        <strain evidence="14">CF89-12</strain>
    </source>
</reference>
<dbReference type="PROSITE" id="PS51749">
    <property type="entry name" value="HNH_CAS9"/>
    <property type="match status" value="1"/>
</dbReference>
<feature type="active site" description="Proton acceptor for HNH nuclease domain" evidence="12">
    <location>
        <position position="567"/>
    </location>
</feature>
<evidence type="ECO:0000256" key="12">
    <source>
        <dbReference type="HAMAP-Rule" id="MF_01480"/>
    </source>
</evidence>
<dbReference type="NCBIfam" id="TIGR01865">
    <property type="entry name" value="cas_Csn1"/>
    <property type="match status" value="1"/>
</dbReference>
<keyword evidence="4 12" id="KW-0255">Endonuclease</keyword>
<gene>
    <name evidence="14" type="primary">p-Cas</name>
    <name evidence="12" type="synonym">cas9</name>
</gene>
<proteinExistence type="inferred from homology"/>
<evidence type="ECO:0000256" key="9">
    <source>
        <dbReference type="ARBA" id="ARBA00023125"/>
    </source>
</evidence>
<dbReference type="GO" id="GO:0016787">
    <property type="term" value="F:hydrolase activity"/>
    <property type="evidence" value="ECO:0007669"/>
    <property type="project" value="UniProtKB-KW"/>
</dbReference>
<protein>
    <recommendedName>
        <fullName evidence="12">CRISPR-associated endonuclease Cas9</fullName>
        <ecNumber evidence="12">3.1.-.-</ecNumber>
    </recommendedName>
</protein>
<keyword evidence="10" id="KW-0464">Manganese</keyword>
<keyword evidence="3" id="KW-0479">Metal-binding</keyword>
<evidence type="ECO:0000256" key="5">
    <source>
        <dbReference type="ARBA" id="ARBA00022801"/>
    </source>
</evidence>
<dbReference type="EC" id="3.1.-.-" evidence="12"/>
<comment type="function">
    <text evidence="12">CRISPR (clustered regularly interspaced short palindromic repeat) is an adaptive immune system that provides protection against mobile genetic elements (viruses, transposable elements and conjugative plasmids). CRISPR clusters contain spacers, sequences complementary to antecedent mobile elements, and target invading nucleic acids. CRISPR clusters are transcribed and processed into CRISPR RNA (crRNA). In type II CRISPR systems correct processing of pre-crRNA requires a trans-encoded small RNA (tracrRNA), endogenous ribonuclease 3 (rnc) and this protein. The tracrRNA serves as a guide for ribonuclease 3-aided processing of pre-crRNA. Subsequently Cas9/crRNA/tracrRNA endonucleolytically cleaves linear or circular dsDNA target complementary to the spacer; Cas9 is inactive in the absence of the 2 guide RNAs (gRNA). Cas9 recognizes the protospacer adjacent motif (PAM) in the CRISPR repeat sequences to help distinguish self versus nonself, as targets within the bacterial CRISPR locus do not have PAMs. PAM recognition is also required for catalytic activity.</text>
</comment>
<keyword evidence="5 12" id="KW-0378">Hydrolase</keyword>
<dbReference type="Pfam" id="PF18541">
    <property type="entry name" value="RuvC_III"/>
    <property type="match status" value="1"/>
</dbReference>
<feature type="active site" description="For RuvC-like nuclease domain" evidence="12">
    <location>
        <position position="7"/>
    </location>
</feature>
<dbReference type="InterPro" id="IPR054369">
    <property type="entry name" value="Cas9_WED"/>
</dbReference>
<dbReference type="GO" id="GO:0046872">
    <property type="term" value="F:metal ion binding"/>
    <property type="evidence" value="ECO:0007669"/>
    <property type="project" value="UniProtKB-UniRule"/>
</dbReference>
<evidence type="ECO:0000256" key="4">
    <source>
        <dbReference type="ARBA" id="ARBA00022759"/>
    </source>
</evidence>
<accession>G1UFN3</accession>
<dbReference type="EMBL" id="AB598370">
    <property type="protein sequence ID" value="BAK69486.1"/>
    <property type="molecule type" value="Genomic_DNA"/>
</dbReference>
<dbReference type="HAMAP" id="MF_01480">
    <property type="entry name" value="Cas9"/>
    <property type="match status" value="1"/>
</dbReference>
<evidence type="ECO:0000256" key="8">
    <source>
        <dbReference type="ARBA" id="ARBA00023118"/>
    </source>
</evidence>
<dbReference type="GO" id="GO:0051607">
    <property type="term" value="P:defense response to virus"/>
    <property type="evidence" value="ECO:0007669"/>
    <property type="project" value="UniProtKB-UniRule"/>
</dbReference>
<keyword evidence="9 12" id="KW-0238">DNA-binding</keyword>
<comment type="similarity">
    <text evidence="12">Belongs to the CRISPR-associated Cas9 family.</text>
</comment>
<evidence type="ECO:0000259" key="13">
    <source>
        <dbReference type="PROSITE" id="PS51749"/>
    </source>
</evidence>
<dbReference type="InterPro" id="IPR041383">
    <property type="entry name" value="RuvC_III"/>
</dbReference>
<feature type="domain" description="HNH Cas9-type" evidence="13">
    <location>
        <begin position="495"/>
        <end position="645"/>
    </location>
</feature>